<organism evidence="1 2">
    <name type="scientific">Pseudonocardia halophobica</name>
    <dbReference type="NCBI Taxonomy" id="29401"/>
    <lineage>
        <taxon>Bacteria</taxon>
        <taxon>Bacillati</taxon>
        <taxon>Actinomycetota</taxon>
        <taxon>Actinomycetes</taxon>
        <taxon>Pseudonocardiales</taxon>
        <taxon>Pseudonocardiaceae</taxon>
        <taxon>Pseudonocardia</taxon>
    </lineage>
</organism>
<evidence type="ECO:0000313" key="2">
    <source>
        <dbReference type="Proteomes" id="UP001143463"/>
    </source>
</evidence>
<reference evidence="1" key="2">
    <citation type="submission" date="2023-01" db="EMBL/GenBank/DDBJ databases">
        <authorList>
            <person name="Sun Q."/>
            <person name="Evtushenko L."/>
        </authorList>
    </citation>
    <scope>NUCLEOTIDE SEQUENCE</scope>
    <source>
        <strain evidence="1">VKM Ac-1069</strain>
    </source>
</reference>
<dbReference type="Proteomes" id="UP001143463">
    <property type="component" value="Unassembled WGS sequence"/>
</dbReference>
<reference evidence="1" key="1">
    <citation type="journal article" date="2014" name="Int. J. Syst. Evol. Microbiol.">
        <title>Complete genome sequence of Corynebacterium casei LMG S-19264T (=DSM 44701T), isolated from a smear-ripened cheese.</title>
        <authorList>
            <consortium name="US DOE Joint Genome Institute (JGI-PGF)"/>
            <person name="Walter F."/>
            <person name="Albersmeier A."/>
            <person name="Kalinowski J."/>
            <person name="Ruckert C."/>
        </authorList>
    </citation>
    <scope>NUCLEOTIDE SEQUENCE</scope>
    <source>
        <strain evidence="1">VKM Ac-1069</strain>
    </source>
</reference>
<dbReference type="EMBL" id="BSFQ01000003">
    <property type="protein sequence ID" value="GLL09798.1"/>
    <property type="molecule type" value="Genomic_DNA"/>
</dbReference>
<dbReference type="Gene3D" id="3.10.450.50">
    <property type="match status" value="1"/>
</dbReference>
<evidence type="ECO:0000313" key="1">
    <source>
        <dbReference type="EMBL" id="GLL09798.1"/>
    </source>
</evidence>
<evidence type="ECO:0008006" key="3">
    <source>
        <dbReference type="Google" id="ProtNLM"/>
    </source>
</evidence>
<comment type="caution">
    <text evidence="1">The sequence shown here is derived from an EMBL/GenBank/DDBJ whole genome shotgun (WGS) entry which is preliminary data.</text>
</comment>
<dbReference type="InterPro" id="IPR032710">
    <property type="entry name" value="NTF2-like_dom_sf"/>
</dbReference>
<name>A0A9W6KYR6_9PSEU</name>
<accession>A0A9W6KYR6</accession>
<keyword evidence="2" id="KW-1185">Reference proteome</keyword>
<sequence length="62" mass="6415">MWSGTVGGPLRLRSGALVDVGSASFSVPGVVVCRYRGDGLLTAHQDFWDLATVLDQAGVPVG</sequence>
<dbReference type="SUPFAM" id="SSF54427">
    <property type="entry name" value="NTF2-like"/>
    <property type="match status" value="1"/>
</dbReference>
<dbReference type="RefSeq" id="WP_037043757.1">
    <property type="nucleotide sequence ID" value="NZ_BAAAUZ010000011.1"/>
</dbReference>
<proteinExistence type="predicted"/>
<protein>
    <recommendedName>
        <fullName evidence="3">SnoaL-like domain-containing protein</fullName>
    </recommendedName>
</protein>
<gene>
    <name evidence="1" type="ORF">GCM10017577_09380</name>
</gene>
<dbReference type="AlphaFoldDB" id="A0A9W6KYR6"/>